<accession>A0ABY6KQB2</accession>
<dbReference type="Proteomes" id="UP001235939">
    <property type="component" value="Chromosome 08"/>
</dbReference>
<sequence>MHDRGLRNTCLTKIADIEANLLPLTHRRKIGLADYINKRVNAPKSHRTGEFIRKWKPKPRLKRLTPIFKSCHFAIKNCYYSKDRLLKNIAAEINKLKKNTKISLQWIPSHVGVPGNEEADRLAKEGAAGHPDATLQLNRRESTQLARWKSGHLRPLVYKEGIKSFPMCTRCKTEEATPKYILNCI</sequence>
<gene>
    <name evidence="2" type="ORF">LAZ67_8000531</name>
</gene>
<organism evidence="2 3">
    <name type="scientific">Cordylochernes scorpioides</name>
    <dbReference type="NCBI Taxonomy" id="51811"/>
    <lineage>
        <taxon>Eukaryota</taxon>
        <taxon>Metazoa</taxon>
        <taxon>Ecdysozoa</taxon>
        <taxon>Arthropoda</taxon>
        <taxon>Chelicerata</taxon>
        <taxon>Arachnida</taxon>
        <taxon>Pseudoscorpiones</taxon>
        <taxon>Cheliferoidea</taxon>
        <taxon>Chernetidae</taxon>
        <taxon>Cordylochernes</taxon>
    </lineage>
</organism>
<dbReference type="SUPFAM" id="SSF53098">
    <property type="entry name" value="Ribonuclease H-like"/>
    <property type="match status" value="1"/>
</dbReference>
<evidence type="ECO:0000313" key="3">
    <source>
        <dbReference type="Proteomes" id="UP001235939"/>
    </source>
</evidence>
<feature type="domain" description="RNase H type-1" evidence="1">
    <location>
        <begin position="82"/>
        <end position="127"/>
    </location>
</feature>
<dbReference type="EMBL" id="CP092870">
    <property type="protein sequence ID" value="UYV70764.1"/>
    <property type="molecule type" value="Genomic_DNA"/>
</dbReference>
<dbReference type="Gene3D" id="3.30.420.10">
    <property type="entry name" value="Ribonuclease H-like superfamily/Ribonuclease H"/>
    <property type="match status" value="1"/>
</dbReference>
<protein>
    <recommendedName>
        <fullName evidence="1">RNase H type-1 domain-containing protein</fullName>
    </recommendedName>
</protein>
<dbReference type="InterPro" id="IPR036397">
    <property type="entry name" value="RNaseH_sf"/>
</dbReference>
<dbReference type="Pfam" id="PF00075">
    <property type="entry name" value="RNase_H"/>
    <property type="match status" value="1"/>
</dbReference>
<name>A0ABY6KQB2_9ARAC</name>
<evidence type="ECO:0000259" key="1">
    <source>
        <dbReference type="Pfam" id="PF00075"/>
    </source>
</evidence>
<evidence type="ECO:0000313" key="2">
    <source>
        <dbReference type="EMBL" id="UYV70764.1"/>
    </source>
</evidence>
<proteinExistence type="predicted"/>
<reference evidence="2 3" key="1">
    <citation type="submission" date="2022-01" db="EMBL/GenBank/DDBJ databases">
        <title>A chromosomal length assembly of Cordylochernes scorpioides.</title>
        <authorList>
            <person name="Zeh D."/>
            <person name="Zeh J."/>
        </authorList>
    </citation>
    <scope>NUCLEOTIDE SEQUENCE [LARGE SCALE GENOMIC DNA]</scope>
    <source>
        <strain evidence="2">IN4F17</strain>
        <tissue evidence="2">Whole Body</tissue>
    </source>
</reference>
<dbReference type="InterPro" id="IPR012337">
    <property type="entry name" value="RNaseH-like_sf"/>
</dbReference>
<dbReference type="InterPro" id="IPR002156">
    <property type="entry name" value="RNaseH_domain"/>
</dbReference>
<keyword evidence="3" id="KW-1185">Reference proteome</keyword>